<evidence type="ECO:0000313" key="4">
    <source>
        <dbReference type="Proteomes" id="UP000235786"/>
    </source>
</evidence>
<feature type="domain" description="Clr5" evidence="2">
    <location>
        <begin position="19"/>
        <end position="70"/>
    </location>
</feature>
<dbReference type="Pfam" id="PF14420">
    <property type="entry name" value="Clr5"/>
    <property type="match status" value="1"/>
</dbReference>
<gene>
    <name evidence="3" type="ORF">L207DRAFT_548557</name>
</gene>
<dbReference type="STRING" id="1149755.A0A2J6R0I9"/>
<dbReference type="OrthoDB" id="539213at2759"/>
<name>A0A2J6R0I9_HYAVF</name>
<dbReference type="EMBL" id="KZ613960">
    <property type="protein sequence ID" value="PMD32035.1"/>
    <property type="molecule type" value="Genomic_DNA"/>
</dbReference>
<dbReference type="Proteomes" id="UP000235786">
    <property type="component" value="Unassembled WGS sequence"/>
</dbReference>
<dbReference type="AlphaFoldDB" id="A0A2J6R0I9"/>
<evidence type="ECO:0000256" key="1">
    <source>
        <dbReference type="SAM" id="MobiDB-lite"/>
    </source>
</evidence>
<dbReference type="PANTHER" id="PTHR38788">
    <property type="entry name" value="CLR5 DOMAIN-CONTAINING PROTEIN"/>
    <property type="match status" value="1"/>
</dbReference>
<accession>A0A2J6R0I9</accession>
<proteinExistence type="predicted"/>
<feature type="region of interest" description="Disordered" evidence="1">
    <location>
        <begin position="281"/>
        <end position="303"/>
    </location>
</feature>
<dbReference type="PANTHER" id="PTHR38788:SF3">
    <property type="entry name" value="CLR5 DOMAIN-CONTAINING PROTEIN"/>
    <property type="match status" value="1"/>
</dbReference>
<evidence type="ECO:0000259" key="2">
    <source>
        <dbReference type="Pfam" id="PF14420"/>
    </source>
</evidence>
<evidence type="ECO:0000313" key="3">
    <source>
        <dbReference type="EMBL" id="PMD32035.1"/>
    </source>
</evidence>
<sequence length="806" mass="91652">MDFVPGPFAVFRPDVPFKERWELLKPYLDRYYFQEKLKLPKIIQIMKEQYRFDANEPQYKYQFKRWGWKKSIPASKKAQMCDIGQTRANLGKGTVMKYKGQEVDENKLRRYAKMATRKDVVLNPGMSRGRASDEAISDISVATPPEDLALSSQTASSLSKILTEKVAIERAHVFLQGRMNDLIKSMDHGEKELTFTWLNQFWLFGFQTAKNWGRGPRDWTAANLGFSQGRGSAALSLPGTPGMIGESPRALIPNDRQASSVKKPTQLCRWSIHVKEEPYEDFPSPQAEYEQGDPDNEDSWKEWPQSWTGQPFEEKIVSALQSNSFSSLPAGELPFSAAHVASAASKSSNEVLVEAVGFSIIAGNIQLVEKLISQAKSSSVDLSSLYPFHLAISYLDGSKNCCNILDVLHACLPPEIRPWKAPLNAFGHTTIDNLMITVLKNHTSTKPGFIDHALATENRFIGEEVDICGRWNSGSECYRDLLDYGRSSIPFDWKHKFCHTSAQAVCHSLDALVFYGGRTTNTSILETASGLFLRYCADCGQKLQLLPLHTLVLTAFQLARNGCKEEDLFGVLAVLLCLLNHGADPCATAHISISALLDIENKEMCPHEELSPTDLAEHVPEEMTSTWPLPARRGWQLFCLVLRNSHHERSLENLEFAEHGEDRYYEEIKWREIHEVDQLFSANCYFHWEVDIPACFGKSEVLGDIWASIQAELLSYRRLEETDSWTSKYFDMEELLTRLEGGDDISPDYIKQDMLNPYCRCGKYQHCKNTAIREDTAKYYFSNLDDYHRLTAIPLPSRLWDDYFLK</sequence>
<dbReference type="InterPro" id="IPR025676">
    <property type="entry name" value="Clr5_dom"/>
</dbReference>
<reference evidence="3 4" key="1">
    <citation type="submission" date="2016-04" db="EMBL/GenBank/DDBJ databases">
        <title>A degradative enzymes factory behind the ericoid mycorrhizal symbiosis.</title>
        <authorList>
            <consortium name="DOE Joint Genome Institute"/>
            <person name="Martino E."/>
            <person name="Morin E."/>
            <person name="Grelet G."/>
            <person name="Kuo A."/>
            <person name="Kohler A."/>
            <person name="Daghino S."/>
            <person name="Barry K."/>
            <person name="Choi C."/>
            <person name="Cichocki N."/>
            <person name="Clum A."/>
            <person name="Copeland A."/>
            <person name="Hainaut M."/>
            <person name="Haridas S."/>
            <person name="Labutti K."/>
            <person name="Lindquist E."/>
            <person name="Lipzen A."/>
            <person name="Khouja H.-R."/>
            <person name="Murat C."/>
            <person name="Ohm R."/>
            <person name="Olson A."/>
            <person name="Spatafora J."/>
            <person name="Veneault-Fourrey C."/>
            <person name="Henrissat B."/>
            <person name="Grigoriev I."/>
            <person name="Martin F."/>
            <person name="Perotto S."/>
        </authorList>
    </citation>
    <scope>NUCLEOTIDE SEQUENCE [LARGE SCALE GENOMIC DNA]</scope>
    <source>
        <strain evidence="3 4">F</strain>
    </source>
</reference>
<protein>
    <recommendedName>
        <fullName evidence="2">Clr5 domain-containing protein</fullName>
    </recommendedName>
</protein>
<keyword evidence="4" id="KW-1185">Reference proteome</keyword>
<organism evidence="3 4">
    <name type="scientific">Hyaloscypha variabilis (strain UAMH 11265 / GT02V1 / F)</name>
    <name type="common">Meliniomyces variabilis</name>
    <dbReference type="NCBI Taxonomy" id="1149755"/>
    <lineage>
        <taxon>Eukaryota</taxon>
        <taxon>Fungi</taxon>
        <taxon>Dikarya</taxon>
        <taxon>Ascomycota</taxon>
        <taxon>Pezizomycotina</taxon>
        <taxon>Leotiomycetes</taxon>
        <taxon>Helotiales</taxon>
        <taxon>Hyaloscyphaceae</taxon>
        <taxon>Hyaloscypha</taxon>
        <taxon>Hyaloscypha variabilis</taxon>
    </lineage>
</organism>